<proteinExistence type="predicted"/>
<feature type="region of interest" description="Disordered" evidence="1">
    <location>
        <begin position="62"/>
        <end position="100"/>
    </location>
</feature>
<gene>
    <name evidence="2" type="ORF">BFF78_06950</name>
</gene>
<dbReference type="KEGG" id="spun:BFF78_06950"/>
<dbReference type="Proteomes" id="UP000094960">
    <property type="component" value="Chromosome"/>
</dbReference>
<dbReference type="AlphaFoldDB" id="A0A1D7Y5J1"/>
<evidence type="ECO:0000313" key="3">
    <source>
        <dbReference type="Proteomes" id="UP000094960"/>
    </source>
</evidence>
<evidence type="ECO:0000313" key="2">
    <source>
        <dbReference type="EMBL" id="AOR30824.1"/>
    </source>
</evidence>
<reference evidence="3" key="1">
    <citation type="submission" date="2016-09" db="EMBL/GenBank/DDBJ databases">
        <title>Streptomyces puniciscabiei strain:TW1S1 Genome sequencing and assembly.</title>
        <authorList>
            <person name="Kim M.-K."/>
            <person name="Kim S.B."/>
        </authorList>
    </citation>
    <scope>NUCLEOTIDE SEQUENCE [LARGE SCALE GENOMIC DNA]</scope>
    <source>
        <strain evidence="3">TW1S1</strain>
    </source>
</reference>
<name>A0A1D7Y5J1_9ACTN</name>
<sequence>MPIVRAMDTAVAPGPGRPGCAPRFGEVRRFPAATGSVIVCLFVRSAAGRPPALATHLIATAPRTDHPPGVTPTATTRRDAGPVRSPHTAPPVVRDLDVKV</sequence>
<dbReference type="EMBL" id="CP017248">
    <property type="protein sequence ID" value="AOR30824.1"/>
    <property type="molecule type" value="Genomic_DNA"/>
</dbReference>
<evidence type="ECO:0000256" key="1">
    <source>
        <dbReference type="SAM" id="MobiDB-lite"/>
    </source>
</evidence>
<keyword evidence="3" id="KW-1185">Reference proteome</keyword>
<protein>
    <submittedName>
        <fullName evidence="2">Uncharacterized protein</fullName>
    </submittedName>
</protein>
<accession>A0A1D7Y5J1</accession>
<organism evidence="2 3">
    <name type="scientific">Streptomyces fodineus</name>
    <dbReference type="NCBI Taxonomy" id="1904616"/>
    <lineage>
        <taxon>Bacteria</taxon>
        <taxon>Bacillati</taxon>
        <taxon>Actinomycetota</taxon>
        <taxon>Actinomycetes</taxon>
        <taxon>Kitasatosporales</taxon>
        <taxon>Streptomycetaceae</taxon>
        <taxon>Streptomyces</taxon>
    </lineage>
</organism>